<dbReference type="Proteomes" id="UP001165205">
    <property type="component" value="Unassembled WGS sequence"/>
</dbReference>
<protein>
    <submittedName>
        <fullName evidence="2">Unnamed protein product</fullName>
    </submittedName>
</protein>
<accession>A0AAN5BRQ0</accession>
<sequence length="111" mass="12827">MNSRSSNDRLIIPPLHEFTCTKRYNVGDTELTKPQVTKVELVPLNMAPDWYALSCRGRVLLHLTQPNQQDIAHNPETIPKQPPCNQNKRKSIPPRVRKRTLVPTQLHLKEE</sequence>
<evidence type="ECO:0000256" key="1">
    <source>
        <dbReference type="SAM" id="MobiDB-lite"/>
    </source>
</evidence>
<feature type="compositionally biased region" description="Basic residues" evidence="1">
    <location>
        <begin position="87"/>
        <end position="100"/>
    </location>
</feature>
<comment type="caution">
    <text evidence="2">The sequence shown here is derived from an EMBL/GenBank/DDBJ whole genome shotgun (WGS) entry which is preliminary data.</text>
</comment>
<dbReference type="EMBL" id="BSYA01000055">
    <property type="protein sequence ID" value="GMG29306.1"/>
    <property type="molecule type" value="Genomic_DNA"/>
</dbReference>
<evidence type="ECO:0000313" key="3">
    <source>
        <dbReference type="Proteomes" id="UP001165205"/>
    </source>
</evidence>
<dbReference type="AlphaFoldDB" id="A0AAN5BRQ0"/>
<reference evidence="2" key="1">
    <citation type="submission" date="2023-04" db="EMBL/GenBank/DDBJ databases">
        <title>Aspergillus oryzae NBRC 4228.</title>
        <authorList>
            <person name="Ichikawa N."/>
            <person name="Sato H."/>
            <person name="Tonouchi N."/>
        </authorList>
    </citation>
    <scope>NUCLEOTIDE SEQUENCE</scope>
    <source>
        <strain evidence="2">NBRC 4228</strain>
    </source>
</reference>
<feature type="region of interest" description="Disordered" evidence="1">
    <location>
        <begin position="70"/>
        <end position="111"/>
    </location>
</feature>
<evidence type="ECO:0000313" key="2">
    <source>
        <dbReference type="EMBL" id="GMG29306.1"/>
    </source>
</evidence>
<gene>
    <name evidence="2" type="ORF">Aory04_000557700</name>
</gene>
<proteinExistence type="predicted"/>
<organism evidence="2 3">
    <name type="scientific">Aspergillus oryzae</name>
    <name type="common">Yellow koji mold</name>
    <dbReference type="NCBI Taxonomy" id="5062"/>
    <lineage>
        <taxon>Eukaryota</taxon>
        <taxon>Fungi</taxon>
        <taxon>Dikarya</taxon>
        <taxon>Ascomycota</taxon>
        <taxon>Pezizomycotina</taxon>
        <taxon>Eurotiomycetes</taxon>
        <taxon>Eurotiomycetidae</taxon>
        <taxon>Eurotiales</taxon>
        <taxon>Aspergillaceae</taxon>
        <taxon>Aspergillus</taxon>
        <taxon>Aspergillus subgen. Circumdati</taxon>
    </lineage>
</organism>
<name>A0AAN5BRQ0_ASPOZ</name>